<protein>
    <submittedName>
        <fullName evidence="2">Uncharacterized protein</fullName>
    </submittedName>
</protein>
<comment type="caution">
    <text evidence="2">The sequence shown here is derived from an EMBL/GenBank/DDBJ whole genome shotgun (WGS) entry which is preliminary data.</text>
</comment>
<accession>A0A8H7WET9</accession>
<dbReference type="OrthoDB" id="5428321at2759"/>
<proteinExistence type="predicted"/>
<dbReference type="Proteomes" id="UP000664132">
    <property type="component" value="Unassembled WGS sequence"/>
</dbReference>
<keyword evidence="1" id="KW-0175">Coiled coil</keyword>
<gene>
    <name evidence="2" type="ORF">IFR04_003278</name>
</gene>
<keyword evidence="3" id="KW-1185">Reference proteome</keyword>
<reference evidence="2" key="1">
    <citation type="submission" date="2021-02" db="EMBL/GenBank/DDBJ databases">
        <title>Genome sequence Cadophora malorum strain M34.</title>
        <authorList>
            <person name="Stefanovic E."/>
            <person name="Vu D."/>
            <person name="Scully C."/>
            <person name="Dijksterhuis J."/>
            <person name="Roader J."/>
            <person name="Houbraken J."/>
        </authorList>
    </citation>
    <scope>NUCLEOTIDE SEQUENCE</scope>
    <source>
        <strain evidence="2">M34</strain>
    </source>
</reference>
<dbReference type="AlphaFoldDB" id="A0A8H7WET9"/>
<evidence type="ECO:0000313" key="3">
    <source>
        <dbReference type="Proteomes" id="UP000664132"/>
    </source>
</evidence>
<dbReference type="EMBL" id="JAFJYH010000032">
    <property type="protein sequence ID" value="KAG4423596.1"/>
    <property type="molecule type" value="Genomic_DNA"/>
</dbReference>
<organism evidence="2 3">
    <name type="scientific">Cadophora malorum</name>
    <dbReference type="NCBI Taxonomy" id="108018"/>
    <lineage>
        <taxon>Eukaryota</taxon>
        <taxon>Fungi</taxon>
        <taxon>Dikarya</taxon>
        <taxon>Ascomycota</taxon>
        <taxon>Pezizomycotina</taxon>
        <taxon>Leotiomycetes</taxon>
        <taxon>Helotiales</taxon>
        <taxon>Ploettnerulaceae</taxon>
        <taxon>Cadophora</taxon>
    </lineage>
</organism>
<evidence type="ECO:0000313" key="2">
    <source>
        <dbReference type="EMBL" id="KAG4423596.1"/>
    </source>
</evidence>
<name>A0A8H7WET9_9HELO</name>
<sequence>MAPIRSSNLERSRWRSKCREELSKHIQKKVGILIEPSQVRLVTGGDDLYTWKVLPQKKHLFSKNISDHSIGAYKELCEGIDSAFEAVPVTTTTQTRSAEDVQETLISTEPPQASFSAKIDELREENENLERELKQWKDQATAESKLRQESEQEQSQLRDANQTLQCELQKSAMAADYFRSNISQYSQMVARIMPLMEELRNGLNLDGVSDDFGTWHIHPEVTNDVG</sequence>
<evidence type="ECO:0000256" key="1">
    <source>
        <dbReference type="SAM" id="Coils"/>
    </source>
</evidence>
<feature type="coiled-coil region" evidence="1">
    <location>
        <begin position="112"/>
        <end position="167"/>
    </location>
</feature>